<dbReference type="PRINTS" id="PR01698">
    <property type="entry name" value="CYTOFMRPINTP"/>
</dbReference>
<organism evidence="1 2">
    <name type="scientific">Tritrichomonas foetus</name>
    <dbReference type="NCBI Taxonomy" id="1144522"/>
    <lineage>
        <taxon>Eukaryota</taxon>
        <taxon>Metamonada</taxon>
        <taxon>Parabasalia</taxon>
        <taxon>Tritrichomonadida</taxon>
        <taxon>Tritrichomonadidae</taxon>
        <taxon>Tritrichomonas</taxon>
    </lineage>
</organism>
<dbReference type="PANTHER" id="PTHR12195">
    <property type="entry name" value="CYTOPLASMIC FMR1-INTERACTING PROTEIN-RELATED"/>
    <property type="match status" value="1"/>
</dbReference>
<dbReference type="Proteomes" id="UP000179807">
    <property type="component" value="Unassembled WGS sequence"/>
</dbReference>
<dbReference type="GO" id="GO:0030833">
    <property type="term" value="P:regulation of actin filament polymerization"/>
    <property type="evidence" value="ECO:0007669"/>
    <property type="project" value="InterPro"/>
</dbReference>
<dbReference type="InterPro" id="IPR008081">
    <property type="entry name" value="Cytoplasmic_FMR1-int"/>
</dbReference>
<dbReference type="Pfam" id="PF05994">
    <property type="entry name" value="FragX_IP"/>
    <property type="match status" value="2"/>
</dbReference>
<evidence type="ECO:0008006" key="3">
    <source>
        <dbReference type="Google" id="ProtNLM"/>
    </source>
</evidence>
<gene>
    <name evidence="1" type="ORF">TRFO_03390</name>
</gene>
<evidence type="ECO:0000313" key="1">
    <source>
        <dbReference type="EMBL" id="OHT13614.1"/>
    </source>
</evidence>
<dbReference type="RefSeq" id="XP_068366750.1">
    <property type="nucleotide sequence ID" value="XM_068491265.1"/>
</dbReference>
<protein>
    <recommendedName>
        <fullName evidence="3">CYRIA/CYRIB Rac1 binding domain-containing protein</fullName>
    </recommendedName>
</protein>
<dbReference type="AlphaFoldDB" id="A0A1J4KV90"/>
<sequence>MTSAAAIDLPQKPEIDQWNDINDLPIFGTANRSVPVISLIEQIDQDDYSNMPFSTISVPAARVLSTITQIEQVTKTIETHIAHIYTQRSKTQNLADELKANNINEAKITPAAQKMYDEIINTFTSLKRDVDSAIQNISAVLAGNMFENGIYSNELIDKLCLLIMRLETLGHLCPTRSALTDDVSNLTRLLNNKTDPAAFQNFQMLRMWLSTPQSIHRDLLSKVSDCLNIQFDVVSKIFNIFWNRINNSISEKRYILADMETAYIISLMFMIDLYRDRQAAEAKESKKKKQTLKDLSKEVLNFLAFTRAKNPFLILYFEFAVDFDSFVVSERLDQKYGNKARMTFSLASINTQLRDDLNKFAQELTNYLGQDVPSDSMTAKMIVTVPEILRKVNSSIHLLRAFVIDVHNHANTTPEPEETQTAPKSKYEIAMTKTITDTDREEIMQILAICRSFRELIYEQLPSLSPTFSKYVQDRLQDFLKAPLDHALEKTKSMKNSIDSEIKTIRNISKSDKVLTSSPHISLLLLVRAQIQIFINPESPSMEGGLMKKGLGGTDVNAFNSFIKTSDYFIDMLKLEDTLSRACDQSSLYYKEYFLNIHRSNVKKSVYFPVTSSLPYTLIDYATKSSDKQDIVGALFYPLSIYDDAASTALKVLNCKFLYDEILAESEICVSAVVNTITGSSYQKVVKFFVDRFAAQYNPNALSTADLNQMAGNPLKITTFLQQNNFFLLGRHFNIKKEISDILTNKFSEDLNKLFDLITKFGLTCIHIFSKTSDILRETHKAFVEAGHILDNFDMIRDKVMMTHTSNSFLSEFLSAIINHTCSILIPSYFMHSNPYRLVPQTGEEGLSKALHGIRHIYPPSLRQTTAFVTVDHIREFLRIADDGAIYVFMDSVKSYVSDIFQEFCDIYQNVCIGIRRIPDVPIGSGCHKAYDRFEGAYRSFQHDDSINNLFDHMKYIGNLISFCFMLDIAYSVKRSSRQQVMTYLMENSNNSNVFSFFDERFRELSKYFSAQCQNFTPKASEINPPFLHIVVSEIANCIRNNWAVFQETTANILDFPTMTGFAAVWSVLEYVFCLKEVHRKDAAITGAELKQSTGSFAVYGEGVLVAAAGILCVTNQTSLSRAVSIGNRIIQQKQTDLAALDEEVLSKFFGVYKLVQASIESSIATLNPVVSSL</sequence>
<dbReference type="OrthoDB" id="10265867at2759"/>
<reference evidence="1" key="1">
    <citation type="submission" date="2016-10" db="EMBL/GenBank/DDBJ databases">
        <authorList>
            <person name="Benchimol M."/>
            <person name="Almeida L.G."/>
            <person name="Vasconcelos A.T."/>
            <person name="Perreira-Neves A."/>
            <person name="Rosa I.A."/>
            <person name="Tasca T."/>
            <person name="Bogo M.R."/>
            <person name="de Souza W."/>
        </authorList>
    </citation>
    <scope>NUCLEOTIDE SEQUENCE [LARGE SCALE GENOMIC DNA]</scope>
    <source>
        <strain evidence="1">K</strain>
    </source>
</reference>
<dbReference type="GeneID" id="94825969"/>
<dbReference type="PIRSF" id="PIRSF008153">
    <property type="entry name" value="FMR1_interacting"/>
    <property type="match status" value="1"/>
</dbReference>
<accession>A0A1J4KV90</accession>
<name>A0A1J4KV90_9EUKA</name>
<dbReference type="EMBL" id="MLAK01000509">
    <property type="protein sequence ID" value="OHT13614.1"/>
    <property type="molecule type" value="Genomic_DNA"/>
</dbReference>
<evidence type="ECO:0000313" key="2">
    <source>
        <dbReference type="Proteomes" id="UP000179807"/>
    </source>
</evidence>
<dbReference type="GO" id="GO:0031267">
    <property type="term" value="F:small GTPase binding"/>
    <property type="evidence" value="ECO:0007669"/>
    <property type="project" value="InterPro"/>
</dbReference>
<comment type="caution">
    <text evidence="1">The sequence shown here is derived from an EMBL/GenBank/DDBJ whole genome shotgun (WGS) entry which is preliminary data.</text>
</comment>
<keyword evidence="2" id="KW-1185">Reference proteome</keyword>
<dbReference type="VEuPathDB" id="TrichDB:TRFO_03390"/>
<proteinExistence type="predicted"/>